<evidence type="ECO:0000313" key="3">
    <source>
        <dbReference type="Proteomes" id="UP000224080"/>
    </source>
</evidence>
<evidence type="ECO:0000256" key="1">
    <source>
        <dbReference type="SAM" id="MobiDB-lite"/>
    </source>
</evidence>
<evidence type="ECO:0000313" key="2">
    <source>
        <dbReference type="EMBL" id="PGH03462.1"/>
    </source>
</evidence>
<dbReference type="EMBL" id="PDNC01000048">
    <property type="protein sequence ID" value="PGH03462.1"/>
    <property type="molecule type" value="Genomic_DNA"/>
</dbReference>
<feature type="compositionally biased region" description="Polar residues" evidence="1">
    <location>
        <begin position="138"/>
        <end position="161"/>
    </location>
</feature>
<dbReference type="OrthoDB" id="438080at2759"/>
<dbReference type="AlphaFoldDB" id="A0A2B7X3Z5"/>
<feature type="region of interest" description="Disordered" evidence="1">
    <location>
        <begin position="138"/>
        <end position="204"/>
    </location>
</feature>
<organism evidence="2 3">
    <name type="scientific">Blastomyces parvus</name>
    <dbReference type="NCBI Taxonomy" id="2060905"/>
    <lineage>
        <taxon>Eukaryota</taxon>
        <taxon>Fungi</taxon>
        <taxon>Dikarya</taxon>
        <taxon>Ascomycota</taxon>
        <taxon>Pezizomycotina</taxon>
        <taxon>Eurotiomycetes</taxon>
        <taxon>Eurotiomycetidae</taxon>
        <taxon>Onygenales</taxon>
        <taxon>Ajellomycetaceae</taxon>
        <taxon>Blastomyces</taxon>
    </lineage>
</organism>
<dbReference type="Pfam" id="PF04032">
    <property type="entry name" value="Rpr2"/>
    <property type="match status" value="1"/>
</dbReference>
<dbReference type="STRING" id="2060905.A0A2B7X3Z5"/>
<comment type="caution">
    <text evidence="2">The sequence shown here is derived from an EMBL/GenBank/DDBJ whole genome shotgun (WGS) entry which is preliminary data.</text>
</comment>
<gene>
    <name evidence="2" type="ORF">GX51_04036</name>
</gene>
<accession>A0A2B7X3Z5</accession>
<dbReference type="GO" id="GO:0006396">
    <property type="term" value="P:RNA processing"/>
    <property type="evidence" value="ECO:0007669"/>
    <property type="project" value="InterPro"/>
</dbReference>
<reference evidence="2 3" key="1">
    <citation type="submission" date="2017-10" db="EMBL/GenBank/DDBJ databases">
        <title>Comparative genomics in systemic dimorphic fungi from Ajellomycetaceae.</title>
        <authorList>
            <person name="Munoz J.F."/>
            <person name="Mcewen J.G."/>
            <person name="Clay O.K."/>
            <person name="Cuomo C.A."/>
        </authorList>
    </citation>
    <scope>NUCLEOTIDE SEQUENCE [LARGE SCALE GENOMIC DNA]</scope>
    <source>
        <strain evidence="2 3">UAMH130</strain>
    </source>
</reference>
<dbReference type="Proteomes" id="UP000224080">
    <property type="component" value="Unassembled WGS sequence"/>
</dbReference>
<protein>
    <submittedName>
        <fullName evidence="2">Uncharacterized protein</fullName>
    </submittedName>
</protein>
<dbReference type="InterPro" id="IPR007175">
    <property type="entry name" value="Rpr2/Snm1/Rpp21"/>
</dbReference>
<name>A0A2B7X3Z5_9EURO</name>
<proteinExistence type="predicted"/>
<keyword evidence="3" id="KW-1185">Reference proteome</keyword>
<sequence>MSSSVSTAQLKYLKYSAQHLASQSPSTSTHLLSVHNQLLRDELKPLSAAQHRELCGACGSIRTSGSSKTITVKRSSVPKRRKKQASLAESAPLVIYRCLRCQRQKFLSSQSNIKHSTSRKLHPTTIASTTQTFSQSIKVDSQTAGPEPTANTTLQKSTENLSSKKRAKARKQQGLMAALAAGKQRAPPQTSPSGSLGLLDFLKH</sequence>